<dbReference type="SUPFAM" id="SSF55455">
    <property type="entry name" value="SRF-like"/>
    <property type="match status" value="1"/>
</dbReference>
<dbReference type="AlphaFoldDB" id="A0A6N2KC48"/>
<dbReference type="Pfam" id="PF00319">
    <property type="entry name" value="SRF-TF"/>
    <property type="match status" value="1"/>
</dbReference>
<comment type="subcellular location">
    <subcellularLocation>
        <location evidence="1">Nucleus</location>
    </subcellularLocation>
</comment>
<dbReference type="InterPro" id="IPR036879">
    <property type="entry name" value="TF_MADSbox_sf"/>
</dbReference>
<proteinExistence type="predicted"/>
<keyword evidence="2" id="KW-0805">Transcription regulation</keyword>
<dbReference type="GO" id="GO:0000978">
    <property type="term" value="F:RNA polymerase II cis-regulatory region sequence-specific DNA binding"/>
    <property type="evidence" value="ECO:0007669"/>
    <property type="project" value="TreeGrafter"/>
</dbReference>
<accession>A0A6N2KC48</accession>
<evidence type="ECO:0000313" key="7">
    <source>
        <dbReference type="EMBL" id="VFU25950.1"/>
    </source>
</evidence>
<sequence>MTRKKVKLAYIYNDSARRATYKKRKKGLMKKVSELSTLCGVDACAIVYSPYDSRPEVWPSPAGVQRVLDRFRTVPQMDQLKKMVNQDGFLRQRITKTCDQLKRQRKDNREKEVTQAMFQCLGGGVSFGNLLMMDLNDLGWMVDHSVRDINKMVETLNDGSGSGASGHASQLEAVLAATTGAGPSSAPEPPSQMVADNFEVNADDMQRQQWFMEMMTPQEHMGFGGDDMVLPPGDNNLQNGPWSNSFFP</sequence>
<dbReference type="GO" id="GO:0005634">
    <property type="term" value="C:nucleus"/>
    <property type="evidence" value="ECO:0007669"/>
    <property type="project" value="UniProtKB-SubCell"/>
</dbReference>
<dbReference type="SMART" id="SM00432">
    <property type="entry name" value="MADS"/>
    <property type="match status" value="1"/>
</dbReference>
<evidence type="ECO:0000259" key="6">
    <source>
        <dbReference type="PROSITE" id="PS50066"/>
    </source>
</evidence>
<evidence type="ECO:0000256" key="5">
    <source>
        <dbReference type="ARBA" id="ARBA00023242"/>
    </source>
</evidence>
<evidence type="ECO:0000256" key="4">
    <source>
        <dbReference type="ARBA" id="ARBA00023163"/>
    </source>
</evidence>
<evidence type="ECO:0000256" key="1">
    <source>
        <dbReference type="ARBA" id="ARBA00004123"/>
    </source>
</evidence>
<keyword evidence="5" id="KW-0539">Nucleus</keyword>
<dbReference type="InterPro" id="IPR002100">
    <property type="entry name" value="TF_MADSbox"/>
</dbReference>
<dbReference type="InterPro" id="IPR033897">
    <property type="entry name" value="SRF-like_MADS-box"/>
</dbReference>
<dbReference type="Gene3D" id="3.40.1810.10">
    <property type="entry name" value="Transcription factor, MADS-box"/>
    <property type="match status" value="1"/>
</dbReference>
<protein>
    <recommendedName>
        <fullName evidence="6">MADS-box domain-containing protein</fullName>
    </recommendedName>
</protein>
<gene>
    <name evidence="7" type="ORF">SVIM_LOCUS64669</name>
</gene>
<dbReference type="PANTHER" id="PTHR11945:SF387">
    <property type="entry name" value="AGAMOUS-LIKE MADS-BOX PROTEIN AGL80"/>
    <property type="match status" value="1"/>
</dbReference>
<organism evidence="7">
    <name type="scientific">Salix viminalis</name>
    <name type="common">Common osier</name>
    <name type="synonym">Basket willow</name>
    <dbReference type="NCBI Taxonomy" id="40686"/>
    <lineage>
        <taxon>Eukaryota</taxon>
        <taxon>Viridiplantae</taxon>
        <taxon>Streptophyta</taxon>
        <taxon>Embryophyta</taxon>
        <taxon>Tracheophyta</taxon>
        <taxon>Spermatophyta</taxon>
        <taxon>Magnoliopsida</taxon>
        <taxon>eudicotyledons</taxon>
        <taxon>Gunneridae</taxon>
        <taxon>Pentapetalae</taxon>
        <taxon>rosids</taxon>
        <taxon>fabids</taxon>
        <taxon>Malpighiales</taxon>
        <taxon>Salicaceae</taxon>
        <taxon>Saliceae</taxon>
        <taxon>Salix</taxon>
    </lineage>
</organism>
<dbReference type="PANTHER" id="PTHR11945">
    <property type="entry name" value="MADS BOX PROTEIN"/>
    <property type="match status" value="1"/>
</dbReference>
<reference evidence="7" key="1">
    <citation type="submission" date="2019-03" db="EMBL/GenBank/DDBJ databases">
        <authorList>
            <person name="Mank J."/>
            <person name="Almeida P."/>
        </authorList>
    </citation>
    <scope>NUCLEOTIDE SEQUENCE</scope>
    <source>
        <strain evidence="7">78183</strain>
    </source>
</reference>
<dbReference type="PROSITE" id="PS50066">
    <property type="entry name" value="MADS_BOX_2"/>
    <property type="match status" value="1"/>
</dbReference>
<name>A0A6N2KC48_SALVM</name>
<keyword evidence="3" id="KW-0238">DNA-binding</keyword>
<dbReference type="EMBL" id="CAADRP010000258">
    <property type="protein sequence ID" value="VFU25950.1"/>
    <property type="molecule type" value="Genomic_DNA"/>
</dbReference>
<evidence type="ECO:0000256" key="2">
    <source>
        <dbReference type="ARBA" id="ARBA00023015"/>
    </source>
</evidence>
<dbReference type="PRINTS" id="PR00404">
    <property type="entry name" value="MADSDOMAIN"/>
</dbReference>
<dbReference type="GO" id="GO:0045944">
    <property type="term" value="P:positive regulation of transcription by RNA polymerase II"/>
    <property type="evidence" value="ECO:0007669"/>
    <property type="project" value="InterPro"/>
</dbReference>
<dbReference type="GO" id="GO:0046983">
    <property type="term" value="F:protein dimerization activity"/>
    <property type="evidence" value="ECO:0007669"/>
    <property type="project" value="InterPro"/>
</dbReference>
<keyword evidence="4" id="KW-0804">Transcription</keyword>
<dbReference type="FunFam" id="3.40.1810.10:FF:000018">
    <property type="entry name" value="agamous-like MADS-box protein AGL80"/>
    <property type="match status" value="1"/>
</dbReference>
<evidence type="ECO:0000256" key="3">
    <source>
        <dbReference type="ARBA" id="ARBA00023125"/>
    </source>
</evidence>
<dbReference type="CDD" id="cd00266">
    <property type="entry name" value="MADS_SRF_like"/>
    <property type="match status" value="1"/>
</dbReference>
<dbReference type="GO" id="GO:0000981">
    <property type="term" value="F:DNA-binding transcription factor activity, RNA polymerase II-specific"/>
    <property type="evidence" value="ECO:0007669"/>
    <property type="project" value="InterPro"/>
</dbReference>
<feature type="domain" description="MADS-box" evidence="6">
    <location>
        <begin position="1"/>
        <end position="49"/>
    </location>
</feature>